<feature type="domain" description="Transglutaminase-like" evidence="1">
    <location>
        <begin position="157"/>
        <end position="222"/>
    </location>
</feature>
<dbReference type="HOGENOM" id="CLU_064253_0_0_6"/>
<keyword evidence="3" id="KW-1185">Reference proteome</keyword>
<gene>
    <name evidence="2" type="ordered locus">Psesu_2567</name>
</gene>
<dbReference type="AlphaFoldDB" id="E6WVX6"/>
<dbReference type="Gene3D" id="3.10.620.30">
    <property type="match status" value="1"/>
</dbReference>
<sequence length="281" mass="30507">MPFRLGFQIAYRFDQPTPMVAMLDVHDSHALRLLSGPAVWTSPQVPLHRYRDRFGNTCTRLLAPAGLLVLRGDVLVREVGTGGLVHEGPRGPLPQEDRQFLQPSRHCEVRPLARYAQLRFADLPSDRTRVQAICAHVARAIEYDPDSTDFNRTALRALQEGRGLSRDFAHAAIALCRGVGIAARYCTGYPPATAGGLHPEPRFAAWIEAWVDGRWQAFDPRGGAACPERVPVARGRDAADVATSCTFGLCEPEGMEVWSLGVAGTEASGATVDVATLALAS</sequence>
<dbReference type="SMART" id="SM00460">
    <property type="entry name" value="TGc"/>
    <property type="match status" value="1"/>
</dbReference>
<name>E6WVX6_PSEUU</name>
<dbReference type="EMBL" id="CP002446">
    <property type="protein sequence ID" value="ADV28399.1"/>
    <property type="molecule type" value="Genomic_DNA"/>
</dbReference>
<proteinExistence type="predicted"/>
<dbReference type="Proteomes" id="UP000008632">
    <property type="component" value="Chromosome"/>
</dbReference>
<evidence type="ECO:0000313" key="3">
    <source>
        <dbReference type="Proteomes" id="UP000008632"/>
    </source>
</evidence>
<dbReference type="Pfam" id="PF01841">
    <property type="entry name" value="Transglut_core"/>
    <property type="match status" value="1"/>
</dbReference>
<evidence type="ECO:0000313" key="2">
    <source>
        <dbReference type="EMBL" id="ADV28399.1"/>
    </source>
</evidence>
<dbReference type="PANTHER" id="PTHR33490:SF12">
    <property type="entry name" value="BLL5557 PROTEIN"/>
    <property type="match status" value="1"/>
</dbReference>
<evidence type="ECO:0000259" key="1">
    <source>
        <dbReference type="SMART" id="SM00460"/>
    </source>
</evidence>
<dbReference type="SUPFAM" id="SSF54001">
    <property type="entry name" value="Cysteine proteinases"/>
    <property type="match status" value="1"/>
</dbReference>
<dbReference type="STRING" id="743721.Psesu_2567"/>
<organism evidence="2 3">
    <name type="scientific">Pseudoxanthomonas suwonensis (strain 11-1)</name>
    <dbReference type="NCBI Taxonomy" id="743721"/>
    <lineage>
        <taxon>Bacteria</taxon>
        <taxon>Pseudomonadati</taxon>
        <taxon>Pseudomonadota</taxon>
        <taxon>Gammaproteobacteria</taxon>
        <taxon>Lysobacterales</taxon>
        <taxon>Lysobacteraceae</taxon>
        <taxon>Pseudoxanthomonas</taxon>
    </lineage>
</organism>
<protein>
    <submittedName>
        <fullName evidence="2">Transglutaminase domain-containing protein</fullName>
    </submittedName>
</protein>
<dbReference type="eggNOG" id="COG1305">
    <property type="taxonomic scope" value="Bacteria"/>
</dbReference>
<dbReference type="PANTHER" id="PTHR33490">
    <property type="entry name" value="BLR5614 PROTEIN-RELATED"/>
    <property type="match status" value="1"/>
</dbReference>
<dbReference type="Gene3D" id="2.60.40.2250">
    <property type="match status" value="1"/>
</dbReference>
<dbReference type="InterPro" id="IPR002931">
    <property type="entry name" value="Transglutaminase-like"/>
</dbReference>
<reference evidence="2 3" key="1">
    <citation type="submission" date="2011-01" db="EMBL/GenBank/DDBJ databases">
        <title>Complete sequence of Pseudoxanthomonas suwonensis 11-1.</title>
        <authorList>
            <consortium name="US DOE Joint Genome Institute"/>
            <person name="Lucas S."/>
            <person name="Copeland A."/>
            <person name="Lapidus A."/>
            <person name="Cheng J.-F."/>
            <person name="Goodwin L."/>
            <person name="Pitluck S."/>
            <person name="Teshima H."/>
            <person name="Detter J.C."/>
            <person name="Han C."/>
            <person name="Tapia R."/>
            <person name="Land M."/>
            <person name="Hauser L."/>
            <person name="Kyrpides N."/>
            <person name="Ivanova N."/>
            <person name="Ovchinnikova G."/>
            <person name="Siebers A.K."/>
            <person name="Allgaier M."/>
            <person name="Thelen M.P."/>
            <person name="Hugenholtz P."/>
            <person name="Gladden J."/>
            <person name="Woyke T."/>
        </authorList>
    </citation>
    <scope>NUCLEOTIDE SEQUENCE [LARGE SCALE GENOMIC DNA]</scope>
    <source>
        <strain evidence="3">11-1</strain>
    </source>
</reference>
<dbReference type="KEGG" id="psu:Psesu_2567"/>
<dbReference type="InterPro" id="IPR038765">
    <property type="entry name" value="Papain-like_cys_pep_sf"/>
</dbReference>
<accession>E6WVX6</accession>
<dbReference type="RefSeq" id="WP_013536225.1">
    <property type="nucleotide sequence ID" value="NC_014924.1"/>
</dbReference>
<dbReference type="OrthoDB" id="9804872at2"/>